<proteinExistence type="predicted"/>
<name>A0A8J3F232_9BIFI</name>
<evidence type="ECO:0000313" key="1">
    <source>
        <dbReference type="EMBL" id="GGI14031.1"/>
    </source>
</evidence>
<reference evidence="1" key="1">
    <citation type="journal article" date="2014" name="Int. J. Syst. Evol. Microbiol.">
        <title>Complete genome sequence of Corynebacterium casei LMG S-19264T (=DSM 44701T), isolated from a smear-ripened cheese.</title>
        <authorList>
            <consortium name="US DOE Joint Genome Institute (JGI-PGF)"/>
            <person name="Walter F."/>
            <person name="Albersmeier A."/>
            <person name="Kalinowski J."/>
            <person name="Ruckert C."/>
        </authorList>
    </citation>
    <scope>NUCLEOTIDE SEQUENCE</scope>
    <source>
        <strain evidence="1">CCM 8606</strain>
    </source>
</reference>
<sequence>MTEYPERITPGREWLFIHALNEIAESIGSTTHDPISLHLFCLTYDITFDELGKILVAYNTILRSHTFEELNFSLFKDALIKECKAAKNFHDDIIAAFIIVFAKWMLIELRPFAAALQKSYPFSSDEYPKYGTLEYDPSWV</sequence>
<dbReference type="AlphaFoldDB" id="A0A8J3F232"/>
<protein>
    <submittedName>
        <fullName evidence="1">Uncharacterized protein</fullName>
    </submittedName>
</protein>
<dbReference type="RefSeq" id="WP_188355067.1">
    <property type="nucleotide sequence ID" value="NZ_BMDH01000002.1"/>
</dbReference>
<dbReference type="EMBL" id="BMDH01000002">
    <property type="protein sequence ID" value="GGI14031.1"/>
    <property type="molecule type" value="Genomic_DNA"/>
</dbReference>
<comment type="caution">
    <text evidence="1">The sequence shown here is derived from an EMBL/GenBank/DDBJ whole genome shotgun (WGS) entry which is preliminary data.</text>
</comment>
<organism evidence="1 2">
    <name type="scientific">Galliscardovia ingluviei</name>
    <dbReference type="NCBI Taxonomy" id="1769422"/>
    <lineage>
        <taxon>Bacteria</taxon>
        <taxon>Bacillati</taxon>
        <taxon>Actinomycetota</taxon>
        <taxon>Actinomycetes</taxon>
        <taxon>Bifidobacteriales</taxon>
        <taxon>Bifidobacteriaceae</taxon>
        <taxon>Galliscardovia</taxon>
    </lineage>
</organism>
<keyword evidence="2" id="KW-1185">Reference proteome</keyword>
<gene>
    <name evidence="1" type="ORF">GCM10007377_08900</name>
</gene>
<accession>A0A8J3F232</accession>
<evidence type="ECO:0000313" key="2">
    <source>
        <dbReference type="Proteomes" id="UP000619536"/>
    </source>
</evidence>
<dbReference type="Proteomes" id="UP000619536">
    <property type="component" value="Unassembled WGS sequence"/>
</dbReference>
<reference evidence="1" key="2">
    <citation type="submission" date="2020-09" db="EMBL/GenBank/DDBJ databases">
        <authorList>
            <person name="Sun Q."/>
            <person name="Sedlacek I."/>
        </authorList>
    </citation>
    <scope>NUCLEOTIDE SEQUENCE</scope>
    <source>
        <strain evidence="1">CCM 8606</strain>
    </source>
</reference>